<dbReference type="Gene3D" id="3.20.20.30">
    <property type="entry name" value="Luciferase-like domain"/>
    <property type="match status" value="1"/>
</dbReference>
<feature type="domain" description="Luciferase-like" evidence="3">
    <location>
        <begin position="35"/>
        <end position="332"/>
    </location>
</feature>
<dbReference type="InterPro" id="IPR050766">
    <property type="entry name" value="Bact_Lucif_Oxidored"/>
</dbReference>
<keyword evidence="1" id="KW-0560">Oxidoreductase</keyword>
<dbReference type="Pfam" id="PF00296">
    <property type="entry name" value="Bac_luciferase"/>
    <property type="match status" value="1"/>
</dbReference>
<dbReference type="SUPFAM" id="SSF51679">
    <property type="entry name" value="Bacterial luciferase-like"/>
    <property type="match status" value="1"/>
</dbReference>
<dbReference type="NCBIfam" id="TIGR03619">
    <property type="entry name" value="F420_Rv2161c"/>
    <property type="match status" value="1"/>
</dbReference>
<gene>
    <name evidence="4" type="ORF">FJZ47_13350</name>
</gene>
<dbReference type="AlphaFoldDB" id="A0A938B380"/>
<dbReference type="InterPro" id="IPR019921">
    <property type="entry name" value="Lucif-like_OxRdtase_Rv2161c"/>
</dbReference>
<evidence type="ECO:0000256" key="2">
    <source>
        <dbReference type="ARBA" id="ARBA00023033"/>
    </source>
</evidence>
<comment type="caution">
    <text evidence="4">The sequence shown here is derived from an EMBL/GenBank/DDBJ whole genome shotgun (WGS) entry which is preliminary data.</text>
</comment>
<dbReference type="EMBL" id="VGLS01000402">
    <property type="protein sequence ID" value="MBM3224774.1"/>
    <property type="molecule type" value="Genomic_DNA"/>
</dbReference>
<dbReference type="PANTHER" id="PTHR30137">
    <property type="entry name" value="LUCIFERASE-LIKE MONOOXYGENASE"/>
    <property type="match status" value="1"/>
</dbReference>
<dbReference type="Proteomes" id="UP000712673">
    <property type="component" value="Unassembled WGS sequence"/>
</dbReference>
<accession>A0A938B380</accession>
<evidence type="ECO:0000313" key="4">
    <source>
        <dbReference type="EMBL" id="MBM3224774.1"/>
    </source>
</evidence>
<sequence>MRCAALAARLPVAPGLPRRHGLDWYAHRCQQRTPMKFGIYSSIANPPRGEHLDRCIDEVIAEAQLAEASGFDACFFGEHHQDKDGFLPSPLIVATAVAARTQRLHVGTSVLLLPLHHPVHVAEDVTTLDLVSKGRVILGVGVGYQAADFQAFGVPMAQRAALFEESVAIIRQCWSGEPFSFHGQHYTLDNVQIRPRPFQTPAPPLWIGASVPTAVRRAGRLGDAFVATPSTTLASTVRLVDLYRQAAAEAGREPHVVLMRDAWVASSRAEAEAVYGPEVMAAYRYYWENRLDEFKQMTSEAEFTLANLAQDRLVLGEPEACVREFHRWQEATGAEYVLLRLRHAHSGGPAHDKIMGAIRLFGDQVLPFCRDGVA</sequence>
<keyword evidence="2" id="KW-0503">Monooxygenase</keyword>
<dbReference type="GO" id="GO:0004497">
    <property type="term" value="F:monooxygenase activity"/>
    <property type="evidence" value="ECO:0007669"/>
    <property type="project" value="UniProtKB-KW"/>
</dbReference>
<dbReference type="GO" id="GO:0016705">
    <property type="term" value="F:oxidoreductase activity, acting on paired donors, with incorporation or reduction of molecular oxygen"/>
    <property type="evidence" value="ECO:0007669"/>
    <property type="project" value="InterPro"/>
</dbReference>
<name>A0A938B380_UNCTE</name>
<evidence type="ECO:0000256" key="1">
    <source>
        <dbReference type="ARBA" id="ARBA00023002"/>
    </source>
</evidence>
<protein>
    <submittedName>
        <fullName evidence="4">LLM class flavin-dependent oxidoreductase</fullName>
    </submittedName>
</protein>
<reference evidence="4" key="1">
    <citation type="submission" date="2019-03" db="EMBL/GenBank/DDBJ databases">
        <title>Lake Tanganyika Metagenome-Assembled Genomes (MAGs).</title>
        <authorList>
            <person name="Tran P."/>
        </authorList>
    </citation>
    <scope>NUCLEOTIDE SEQUENCE</scope>
    <source>
        <strain evidence="4">K_DeepCast_65m_m2_066</strain>
    </source>
</reference>
<evidence type="ECO:0000313" key="5">
    <source>
        <dbReference type="Proteomes" id="UP000712673"/>
    </source>
</evidence>
<dbReference type="InterPro" id="IPR011251">
    <property type="entry name" value="Luciferase-like_dom"/>
</dbReference>
<organism evidence="4 5">
    <name type="scientific">Tectimicrobiota bacterium</name>
    <dbReference type="NCBI Taxonomy" id="2528274"/>
    <lineage>
        <taxon>Bacteria</taxon>
        <taxon>Pseudomonadati</taxon>
        <taxon>Nitrospinota/Tectimicrobiota group</taxon>
        <taxon>Candidatus Tectimicrobiota</taxon>
    </lineage>
</organism>
<dbReference type="PANTHER" id="PTHR30137:SF8">
    <property type="entry name" value="BLR5498 PROTEIN"/>
    <property type="match status" value="1"/>
</dbReference>
<evidence type="ECO:0000259" key="3">
    <source>
        <dbReference type="Pfam" id="PF00296"/>
    </source>
</evidence>
<dbReference type="InterPro" id="IPR036661">
    <property type="entry name" value="Luciferase-like_sf"/>
</dbReference>
<dbReference type="GO" id="GO:0005829">
    <property type="term" value="C:cytosol"/>
    <property type="evidence" value="ECO:0007669"/>
    <property type="project" value="TreeGrafter"/>
</dbReference>
<proteinExistence type="predicted"/>